<proteinExistence type="predicted"/>
<gene>
    <name evidence="1" type="ORF">SFRICE_007742</name>
</gene>
<protein>
    <submittedName>
        <fullName evidence="1">SFRICE_007742</fullName>
    </submittedName>
</protein>
<reference evidence="1" key="1">
    <citation type="submission" date="2016-07" db="EMBL/GenBank/DDBJ databases">
        <authorList>
            <person name="Bretaudeau A."/>
        </authorList>
    </citation>
    <scope>NUCLEOTIDE SEQUENCE</scope>
    <source>
        <strain evidence="1">Rice</strain>
        <tissue evidence="1">Whole body</tissue>
    </source>
</reference>
<organism evidence="1">
    <name type="scientific">Spodoptera frugiperda</name>
    <name type="common">Fall armyworm</name>
    <dbReference type="NCBI Taxonomy" id="7108"/>
    <lineage>
        <taxon>Eukaryota</taxon>
        <taxon>Metazoa</taxon>
        <taxon>Ecdysozoa</taxon>
        <taxon>Arthropoda</taxon>
        <taxon>Hexapoda</taxon>
        <taxon>Insecta</taxon>
        <taxon>Pterygota</taxon>
        <taxon>Neoptera</taxon>
        <taxon>Endopterygota</taxon>
        <taxon>Lepidoptera</taxon>
        <taxon>Glossata</taxon>
        <taxon>Ditrysia</taxon>
        <taxon>Noctuoidea</taxon>
        <taxon>Noctuidae</taxon>
        <taxon>Amphipyrinae</taxon>
        <taxon>Spodoptera</taxon>
    </lineage>
</organism>
<name>A0A2H1VXU9_SPOFR</name>
<dbReference type="AlphaFoldDB" id="A0A2H1VXU9"/>
<dbReference type="EMBL" id="ODYU01005100">
    <property type="protein sequence ID" value="SOQ45638.1"/>
    <property type="molecule type" value="Genomic_DNA"/>
</dbReference>
<evidence type="ECO:0000313" key="1">
    <source>
        <dbReference type="EMBL" id="SOQ45638.1"/>
    </source>
</evidence>
<sequence>MADVRTQTQELGISDGVRCSRWCCPVLLTQDYDDDDDDNEVLSNVTIVSLTSNQLIWKTFSAEAKQIG</sequence>
<accession>A0A2H1VXU9</accession>